<gene>
    <name evidence="1" type="ORF">P7D78_09575</name>
</gene>
<evidence type="ECO:0000313" key="2">
    <source>
        <dbReference type="Proteomes" id="UP001249240"/>
    </source>
</evidence>
<proteinExistence type="predicted"/>
<accession>A0AAW8T0E1</accession>
<protein>
    <submittedName>
        <fullName evidence="1">DUF3788 domain-containing protein</fullName>
    </submittedName>
</protein>
<dbReference type="Pfam" id="PF12663">
    <property type="entry name" value="DUF3788"/>
    <property type="match status" value="1"/>
</dbReference>
<dbReference type="InterPro" id="IPR024265">
    <property type="entry name" value="DUF3788"/>
</dbReference>
<comment type="caution">
    <text evidence="1">The sequence shown here is derived from an EMBL/GenBank/DDBJ whole genome shotgun (WGS) entry which is preliminary data.</text>
</comment>
<dbReference type="Proteomes" id="UP001249240">
    <property type="component" value="Unassembled WGS sequence"/>
</dbReference>
<name>A0AAW8T0E1_9ENTE</name>
<organism evidence="1 2">
    <name type="scientific">Enterococcus raffinosus</name>
    <dbReference type="NCBI Taxonomy" id="71452"/>
    <lineage>
        <taxon>Bacteria</taxon>
        <taxon>Bacillati</taxon>
        <taxon>Bacillota</taxon>
        <taxon>Bacilli</taxon>
        <taxon>Lactobacillales</taxon>
        <taxon>Enterococcaceae</taxon>
        <taxon>Enterococcus</taxon>
    </lineage>
</organism>
<dbReference type="RefSeq" id="WP_010743642.1">
    <property type="nucleotide sequence ID" value="NZ_BAAAXM010000014.1"/>
</dbReference>
<sequence length="142" mass="16622">MGNKWDKMNKASVPELSTITEWVNDELWNDLLAYMDTTYKARISIDYSGCGMAPGWNVKFKKAGKSLCTLYPQEGWFVALVVIGQKEKSEMEETLWTFTEYTQNLYRQTKEGMGQRWLMFEVRNAEILEDVKRGMLLRRKVS</sequence>
<dbReference type="AlphaFoldDB" id="A0AAW8T0E1"/>
<evidence type="ECO:0000313" key="1">
    <source>
        <dbReference type="EMBL" id="MDT2538375.1"/>
    </source>
</evidence>
<reference evidence="1" key="1">
    <citation type="submission" date="2023-03" db="EMBL/GenBank/DDBJ databases">
        <authorList>
            <person name="Shen W."/>
            <person name="Cai J."/>
        </authorList>
    </citation>
    <scope>NUCLEOTIDE SEQUENCE</scope>
    <source>
        <strain evidence="1">B646-2</strain>
    </source>
</reference>
<dbReference type="EMBL" id="JARPXM010000008">
    <property type="protein sequence ID" value="MDT2538375.1"/>
    <property type="molecule type" value="Genomic_DNA"/>
</dbReference>